<evidence type="ECO:0000313" key="2">
    <source>
        <dbReference type="EMBL" id="OGZ62799.1"/>
    </source>
</evidence>
<dbReference type="AlphaFoldDB" id="A0A1G2HK52"/>
<name>A0A1G2HK52_9BACT</name>
<sequence>MKKEQPEKQETEHRMGNKRTNREVLLRYVVDTYDDGKEQKWCKGCGGIFFTEQELDKQHSNCDPSNPQGGVEKLLKE</sequence>
<accession>A0A1G2HK52</accession>
<organism evidence="2 3">
    <name type="scientific">Candidatus Spechtbacteria bacterium RIFCSPLOWO2_02_FULL_38_8</name>
    <dbReference type="NCBI Taxonomy" id="1802164"/>
    <lineage>
        <taxon>Bacteria</taxon>
        <taxon>Candidatus Spechtiibacteriota</taxon>
    </lineage>
</organism>
<evidence type="ECO:0000313" key="3">
    <source>
        <dbReference type="Proteomes" id="UP000178509"/>
    </source>
</evidence>
<reference evidence="2 3" key="1">
    <citation type="journal article" date="2016" name="Nat. Commun.">
        <title>Thousands of microbial genomes shed light on interconnected biogeochemical processes in an aquifer system.</title>
        <authorList>
            <person name="Anantharaman K."/>
            <person name="Brown C.T."/>
            <person name="Hug L.A."/>
            <person name="Sharon I."/>
            <person name="Castelle C.J."/>
            <person name="Probst A.J."/>
            <person name="Thomas B.C."/>
            <person name="Singh A."/>
            <person name="Wilkins M.J."/>
            <person name="Karaoz U."/>
            <person name="Brodie E.L."/>
            <person name="Williams K.H."/>
            <person name="Hubbard S.S."/>
            <person name="Banfield J.F."/>
        </authorList>
    </citation>
    <scope>NUCLEOTIDE SEQUENCE [LARGE SCALE GENOMIC DNA]</scope>
</reference>
<evidence type="ECO:0000256" key="1">
    <source>
        <dbReference type="SAM" id="MobiDB-lite"/>
    </source>
</evidence>
<feature type="region of interest" description="Disordered" evidence="1">
    <location>
        <begin position="58"/>
        <end position="77"/>
    </location>
</feature>
<gene>
    <name evidence="2" type="ORF">A3H51_02280</name>
</gene>
<dbReference type="EMBL" id="MHOJ01000010">
    <property type="protein sequence ID" value="OGZ62799.1"/>
    <property type="molecule type" value="Genomic_DNA"/>
</dbReference>
<proteinExistence type="predicted"/>
<feature type="region of interest" description="Disordered" evidence="1">
    <location>
        <begin position="1"/>
        <end position="20"/>
    </location>
</feature>
<comment type="caution">
    <text evidence="2">The sequence shown here is derived from an EMBL/GenBank/DDBJ whole genome shotgun (WGS) entry which is preliminary data.</text>
</comment>
<protein>
    <submittedName>
        <fullName evidence="2">Uncharacterized protein</fullName>
    </submittedName>
</protein>
<dbReference type="Proteomes" id="UP000178509">
    <property type="component" value="Unassembled WGS sequence"/>
</dbReference>